<sequence>MHTIMRPFIWLHSLLMPLLFLLLVLLLQLLPGFLVATTRAQAQAKVPEPVQALHIGDTVPDVVLGQVLHATSPAARLSDFKGKLLLLDFYATWCGTCLGSMPKLQELQAAFGEELQVLLVSSPRNKDNAQKVQAFYKRWMKPGDPYLLPSVVGDTTLVQFFPHRLVPHFAWISPDGRVGAITSHKEVTAENIRLALKGTMPAHLKKDVDLQRPLFSSPELPTDQLRHYSILLQGRIEGLSSGGRLRPEEDRITGRVAINKPLLDLYEMVALQRLPDYNRTRLVLEVRDRGSLLPEASALSSDEWKRRHLYSYDQAGPPVPPSEFYERMLAELNHFSPFTGSIEKRRMTCLVLRLTGRPNKLQSQGGKTESTLSRPGTKRLRHKPLLVLVKHLLSQPAIPYPVLDETGYDGPVDLDINAALDDLPALRRELRRYRLELVAAEREIEVLVIRDKPGN</sequence>
<evidence type="ECO:0000313" key="7">
    <source>
        <dbReference type="EMBL" id="TPE42412.1"/>
    </source>
</evidence>
<accession>A0A501W116</accession>
<protein>
    <submittedName>
        <fullName evidence="7">TlpA family protein disulfide reductase</fullName>
    </submittedName>
</protein>
<keyword evidence="8" id="KW-1185">Reference proteome</keyword>
<evidence type="ECO:0000256" key="3">
    <source>
        <dbReference type="ARBA" id="ARBA00023157"/>
    </source>
</evidence>
<evidence type="ECO:0000256" key="4">
    <source>
        <dbReference type="ARBA" id="ARBA00023284"/>
    </source>
</evidence>
<dbReference type="CDD" id="cd02966">
    <property type="entry name" value="TlpA_like_family"/>
    <property type="match status" value="1"/>
</dbReference>
<feature type="domain" description="Thioredoxin" evidence="6">
    <location>
        <begin position="53"/>
        <end position="201"/>
    </location>
</feature>
<dbReference type="PANTHER" id="PTHR42852">
    <property type="entry name" value="THIOL:DISULFIDE INTERCHANGE PROTEIN DSBE"/>
    <property type="match status" value="1"/>
</dbReference>
<dbReference type="InterPro" id="IPR013740">
    <property type="entry name" value="Redoxin"/>
</dbReference>
<dbReference type="GO" id="GO:0017004">
    <property type="term" value="P:cytochrome complex assembly"/>
    <property type="evidence" value="ECO:0007669"/>
    <property type="project" value="UniProtKB-KW"/>
</dbReference>
<evidence type="ECO:0000259" key="6">
    <source>
        <dbReference type="PROSITE" id="PS51352"/>
    </source>
</evidence>
<dbReference type="Proteomes" id="UP000316727">
    <property type="component" value="Unassembled WGS sequence"/>
</dbReference>
<comment type="caution">
    <text evidence="7">The sequence shown here is derived from an EMBL/GenBank/DDBJ whole genome shotgun (WGS) entry which is preliminary data.</text>
</comment>
<dbReference type="InterPro" id="IPR013766">
    <property type="entry name" value="Thioredoxin_domain"/>
</dbReference>
<dbReference type="EMBL" id="VFRQ01000013">
    <property type="protein sequence ID" value="TPE42412.1"/>
    <property type="molecule type" value="Genomic_DNA"/>
</dbReference>
<dbReference type="GO" id="GO:0016491">
    <property type="term" value="F:oxidoreductase activity"/>
    <property type="evidence" value="ECO:0007669"/>
    <property type="project" value="InterPro"/>
</dbReference>
<keyword evidence="5" id="KW-0175">Coiled coil</keyword>
<comment type="subcellular location">
    <subcellularLocation>
        <location evidence="1">Cell envelope</location>
    </subcellularLocation>
</comment>
<evidence type="ECO:0000256" key="1">
    <source>
        <dbReference type="ARBA" id="ARBA00004196"/>
    </source>
</evidence>
<reference evidence="7 8" key="1">
    <citation type="submission" date="2019-06" db="EMBL/GenBank/DDBJ databases">
        <title>A novel bacterium of genus Pontibacter, isolated from marine sediment.</title>
        <authorList>
            <person name="Huang H."/>
            <person name="Mo K."/>
            <person name="Hu Y."/>
        </authorList>
    </citation>
    <scope>NUCLEOTIDE SEQUENCE [LARGE SCALE GENOMIC DNA]</scope>
    <source>
        <strain evidence="7 8">HB172049</strain>
    </source>
</reference>
<dbReference type="OrthoDB" id="1118217at2"/>
<dbReference type="InterPro" id="IPR050553">
    <property type="entry name" value="Thioredoxin_ResA/DsbE_sf"/>
</dbReference>
<dbReference type="InterPro" id="IPR017937">
    <property type="entry name" value="Thioredoxin_CS"/>
</dbReference>
<evidence type="ECO:0000256" key="2">
    <source>
        <dbReference type="ARBA" id="ARBA00022748"/>
    </source>
</evidence>
<dbReference type="InterPro" id="IPR036249">
    <property type="entry name" value="Thioredoxin-like_sf"/>
</dbReference>
<dbReference type="Pfam" id="PF08534">
    <property type="entry name" value="Redoxin"/>
    <property type="match status" value="1"/>
</dbReference>
<organism evidence="7 8">
    <name type="scientific">Pontibacter mangrovi</name>
    <dbReference type="NCBI Taxonomy" id="2589816"/>
    <lineage>
        <taxon>Bacteria</taxon>
        <taxon>Pseudomonadati</taxon>
        <taxon>Bacteroidota</taxon>
        <taxon>Cytophagia</taxon>
        <taxon>Cytophagales</taxon>
        <taxon>Hymenobacteraceae</taxon>
        <taxon>Pontibacter</taxon>
    </lineage>
</organism>
<proteinExistence type="predicted"/>
<keyword evidence="3" id="KW-1015">Disulfide bond</keyword>
<name>A0A501W116_9BACT</name>
<dbReference type="PANTHER" id="PTHR42852:SF6">
    <property type="entry name" value="THIOL:DISULFIDE INTERCHANGE PROTEIN DSBE"/>
    <property type="match status" value="1"/>
</dbReference>
<dbReference type="Gene3D" id="3.40.30.10">
    <property type="entry name" value="Glutaredoxin"/>
    <property type="match status" value="1"/>
</dbReference>
<dbReference type="PROSITE" id="PS51352">
    <property type="entry name" value="THIOREDOXIN_2"/>
    <property type="match status" value="1"/>
</dbReference>
<gene>
    <name evidence="7" type="ORF">FJM65_18495</name>
</gene>
<feature type="coiled-coil region" evidence="5">
    <location>
        <begin position="416"/>
        <end position="450"/>
    </location>
</feature>
<dbReference type="PROSITE" id="PS00194">
    <property type="entry name" value="THIOREDOXIN_1"/>
    <property type="match status" value="1"/>
</dbReference>
<dbReference type="GO" id="GO:0030313">
    <property type="term" value="C:cell envelope"/>
    <property type="evidence" value="ECO:0007669"/>
    <property type="project" value="UniProtKB-SubCell"/>
</dbReference>
<dbReference type="SUPFAM" id="SSF52833">
    <property type="entry name" value="Thioredoxin-like"/>
    <property type="match status" value="1"/>
</dbReference>
<keyword evidence="2" id="KW-0201">Cytochrome c-type biogenesis</keyword>
<evidence type="ECO:0000256" key="5">
    <source>
        <dbReference type="SAM" id="Coils"/>
    </source>
</evidence>
<keyword evidence="4" id="KW-0676">Redox-active center</keyword>
<evidence type="ECO:0000313" key="8">
    <source>
        <dbReference type="Proteomes" id="UP000316727"/>
    </source>
</evidence>
<dbReference type="AlphaFoldDB" id="A0A501W116"/>